<protein>
    <submittedName>
        <fullName evidence="1">Uncharacterized protein</fullName>
    </submittedName>
</protein>
<evidence type="ECO:0000313" key="2">
    <source>
        <dbReference type="Proteomes" id="UP001316384"/>
    </source>
</evidence>
<organism evidence="1 2">
    <name type="scientific">Cellulomonas xiejunii</name>
    <dbReference type="NCBI Taxonomy" id="2968083"/>
    <lineage>
        <taxon>Bacteria</taxon>
        <taxon>Bacillati</taxon>
        <taxon>Actinomycetota</taxon>
        <taxon>Actinomycetes</taxon>
        <taxon>Micrococcales</taxon>
        <taxon>Cellulomonadaceae</taxon>
        <taxon>Cellulomonas</taxon>
    </lineage>
</organism>
<name>A0ABY5KNP0_9CELL</name>
<reference evidence="1 2" key="1">
    <citation type="submission" date="2022-07" db="EMBL/GenBank/DDBJ databases">
        <title>Novel species in genus cellulomonas.</title>
        <authorList>
            <person name="Ye L."/>
        </authorList>
    </citation>
    <scope>NUCLEOTIDE SEQUENCE [LARGE SCALE GENOMIC DNA]</scope>
    <source>
        <strain evidence="2">zg-B89</strain>
    </source>
</reference>
<proteinExistence type="predicted"/>
<gene>
    <name evidence="1" type="ORF">NP048_14965</name>
</gene>
<sequence>MGRCGAGPFANDSADELLDRLRAVSPDERHVELDELLRKALADGEDAGPAEVVAGERGIRVHHGHGWRRDR</sequence>
<accession>A0ABY5KNP0</accession>
<dbReference type="Proteomes" id="UP001316384">
    <property type="component" value="Chromosome"/>
</dbReference>
<dbReference type="RefSeq" id="WP_227576417.1">
    <property type="nucleotide sequence ID" value="NZ_CP101987.1"/>
</dbReference>
<keyword evidence="2" id="KW-1185">Reference proteome</keyword>
<evidence type="ECO:0000313" key="1">
    <source>
        <dbReference type="EMBL" id="UUI71081.1"/>
    </source>
</evidence>
<dbReference type="EMBL" id="CP101987">
    <property type="protein sequence ID" value="UUI71081.1"/>
    <property type="molecule type" value="Genomic_DNA"/>
</dbReference>